<protein>
    <submittedName>
        <fullName evidence="8">PHD finger protein MALE STERILITY 1</fullName>
    </submittedName>
</protein>
<organism evidence="8 9">
    <name type="scientific">Ananas comosus</name>
    <name type="common">Pineapple</name>
    <name type="synonym">Ananas ananas</name>
    <dbReference type="NCBI Taxonomy" id="4615"/>
    <lineage>
        <taxon>Eukaryota</taxon>
        <taxon>Viridiplantae</taxon>
        <taxon>Streptophyta</taxon>
        <taxon>Embryophyta</taxon>
        <taxon>Tracheophyta</taxon>
        <taxon>Spermatophyta</taxon>
        <taxon>Magnoliopsida</taxon>
        <taxon>Liliopsida</taxon>
        <taxon>Poales</taxon>
        <taxon>Bromeliaceae</taxon>
        <taxon>Bromelioideae</taxon>
        <taxon>Ananas</taxon>
    </lineage>
</organism>
<dbReference type="InterPro" id="IPR058054">
    <property type="entry name" value="Znf_MS1-like"/>
</dbReference>
<evidence type="ECO:0000313" key="8">
    <source>
        <dbReference type="EMBL" id="OAY85239.1"/>
    </source>
</evidence>
<comment type="caution">
    <text evidence="8">The sequence shown here is derived from an EMBL/GenBank/DDBJ whole genome shotgun (WGS) entry which is preliminary data.</text>
</comment>
<keyword evidence="2 6" id="KW-0863">Zinc-finger</keyword>
<evidence type="ECO:0000256" key="6">
    <source>
        <dbReference type="PROSITE-ProRule" id="PRU00146"/>
    </source>
</evidence>
<evidence type="ECO:0000256" key="5">
    <source>
        <dbReference type="ARBA" id="ARBA00023163"/>
    </source>
</evidence>
<dbReference type="InterPro" id="IPR011011">
    <property type="entry name" value="Znf_FYVE_PHD"/>
</dbReference>
<dbReference type="Proteomes" id="UP000092600">
    <property type="component" value="Unassembled WGS sequence"/>
</dbReference>
<evidence type="ECO:0000256" key="3">
    <source>
        <dbReference type="ARBA" id="ARBA00022833"/>
    </source>
</evidence>
<dbReference type="PANTHER" id="PTHR46201">
    <property type="entry name" value="PHD FINGER PROTEIN MALE MEIOCYTE DEATH 1-RELATED"/>
    <property type="match status" value="1"/>
</dbReference>
<reference evidence="8 9" key="1">
    <citation type="journal article" date="2016" name="DNA Res.">
        <title>The draft genome of MD-2 pineapple using hybrid error correction of long reads.</title>
        <authorList>
            <person name="Redwan R.M."/>
            <person name="Saidin A."/>
            <person name="Kumar S.V."/>
        </authorList>
    </citation>
    <scope>NUCLEOTIDE SEQUENCE [LARGE SCALE GENOMIC DNA]</scope>
    <source>
        <strain evidence="9">cv. MD2</strain>
        <tissue evidence="8">Leaf</tissue>
    </source>
</reference>
<dbReference type="EMBL" id="LSRQ01000111">
    <property type="protein sequence ID" value="OAY85239.1"/>
    <property type="molecule type" value="Genomic_DNA"/>
</dbReference>
<accession>A0A199W7E5</accession>
<dbReference type="GO" id="GO:0008270">
    <property type="term" value="F:zinc ion binding"/>
    <property type="evidence" value="ECO:0007669"/>
    <property type="project" value="UniProtKB-KW"/>
</dbReference>
<dbReference type="InterPro" id="IPR059080">
    <property type="entry name" value="WHD_PTC1"/>
</dbReference>
<keyword evidence="3" id="KW-0862">Zinc</keyword>
<dbReference type="Pfam" id="PF25874">
    <property type="entry name" value="WHD_plant_repro"/>
    <property type="match status" value="1"/>
</dbReference>
<dbReference type="Pfam" id="PF25565">
    <property type="entry name" value="Ubiquitin_At1g33420"/>
    <property type="match status" value="1"/>
</dbReference>
<proteinExistence type="predicted"/>
<dbReference type="SUPFAM" id="SSF57903">
    <property type="entry name" value="FYVE/PHD zinc finger"/>
    <property type="match status" value="1"/>
</dbReference>
<evidence type="ECO:0000256" key="4">
    <source>
        <dbReference type="ARBA" id="ARBA00023015"/>
    </source>
</evidence>
<dbReference type="InterPro" id="IPR019787">
    <property type="entry name" value="Znf_PHD-finger"/>
</dbReference>
<evidence type="ECO:0000256" key="1">
    <source>
        <dbReference type="ARBA" id="ARBA00022723"/>
    </source>
</evidence>
<dbReference type="InterPro" id="IPR057765">
    <property type="entry name" value="MS1-like_ubiquitin"/>
</dbReference>
<keyword evidence="1" id="KW-0479">Metal-binding</keyword>
<dbReference type="Gene3D" id="3.30.40.10">
    <property type="entry name" value="Zinc/RING finger domain, C3HC4 (zinc finger)"/>
    <property type="match status" value="1"/>
</dbReference>
<feature type="domain" description="PHD-type" evidence="7">
    <location>
        <begin position="598"/>
        <end position="648"/>
    </location>
</feature>
<evidence type="ECO:0000256" key="2">
    <source>
        <dbReference type="ARBA" id="ARBA00022771"/>
    </source>
</evidence>
<keyword evidence="4" id="KW-0805">Transcription regulation</keyword>
<dbReference type="Pfam" id="PF00628">
    <property type="entry name" value="PHD"/>
    <property type="match status" value="1"/>
</dbReference>
<evidence type="ECO:0000259" key="7">
    <source>
        <dbReference type="PROSITE" id="PS50016"/>
    </source>
</evidence>
<dbReference type="PROSITE" id="PS01359">
    <property type="entry name" value="ZF_PHD_1"/>
    <property type="match status" value="1"/>
</dbReference>
<name>A0A199W7E5_ANACO</name>
<dbReference type="SMART" id="SM00249">
    <property type="entry name" value="PHD"/>
    <property type="match status" value="1"/>
</dbReference>
<dbReference type="PROSITE" id="PS50016">
    <property type="entry name" value="ZF_PHD_2"/>
    <property type="match status" value="1"/>
</dbReference>
<sequence>MANKMVITLGGSRKRKKREHVFRFETFCEPGHPALFDGSFHENMRALLGFGNLESVAQGEAQCWSFQLELHHHPSSLVRLFIVEEDVEKSPYRHCRLCRFVGWGGNMICNKRFHFVLPKKESTVESEGLSIEIHENGLEKAGLVSKTTSPKRNMMHGLMHSNGFGHIVCINGFEGGSDLVSGHQIVDLWDRICVALRARKISLIDNARKGNMELRLIHGIAYGGTWFGRWGYKFGRGTYGLDQQMYQNSLAALQSLPLYLLIPRLAYSAHEIPVIIGKYQNISSNVLQTLGELFHFMIELKPHLPTKSLTALDYHGIYNEANCRWSMKRVEMATQVIVEALKKKFELKWVTRQEVRDAARVYIGDTGLLDYVLKSLGNQIVGNYIVRRTVNPVTKVLEYCLEDLSNVLPNNLNGNKMKLRFQLTRVQLMRDLLHLYKHILKEPGVALTTGVFGAIPVAVRMVLDAKHFVKDYQDGLQPKKDTIGCPNCTSLNCTIHVKNVGPNEGKNIMKDLPPYETIAISTNATIADLKLEVQRYFSEMYWGLKSFVAEVVVGIGGRDEDLVFGLIESGSIVVVEGRVEGNGGQLETYEGGDNNSVSVECLCGARDEDGERMVCCDICEVWQHTRCVGIPNEENVPHVFLCNRCENGIVSLHSINC</sequence>
<gene>
    <name evidence="8" type="ORF">ACMD2_04157</name>
</gene>
<keyword evidence="5" id="KW-0804">Transcription</keyword>
<dbReference type="AlphaFoldDB" id="A0A199W7E5"/>
<dbReference type="InterPro" id="IPR019786">
    <property type="entry name" value="Zinc_finger_PHD-type_CS"/>
</dbReference>
<dbReference type="InterPro" id="IPR013083">
    <property type="entry name" value="Znf_RING/FYVE/PHD"/>
</dbReference>
<evidence type="ECO:0000313" key="9">
    <source>
        <dbReference type="Proteomes" id="UP000092600"/>
    </source>
</evidence>
<dbReference type="CDD" id="cd15556">
    <property type="entry name" value="PHD_MMD1_like"/>
    <property type="match status" value="1"/>
</dbReference>
<dbReference type="InterPro" id="IPR001965">
    <property type="entry name" value="Znf_PHD"/>
</dbReference>
<dbReference type="STRING" id="4615.A0A199W7E5"/>
<dbReference type="PANTHER" id="PTHR46201:SF1">
    <property type="entry name" value="PHD FINGER PROTEIN MALE STERILITY 1"/>
    <property type="match status" value="1"/>
</dbReference>